<dbReference type="EC" id="3.7.1.3" evidence="4"/>
<name>A0A931G5I7_9MICC</name>
<dbReference type="GO" id="GO:0030429">
    <property type="term" value="F:kynureninase activity"/>
    <property type="evidence" value="ECO:0007669"/>
    <property type="project" value="UniProtKB-EC"/>
</dbReference>
<sequence>MTESTNGAAPAPTFEAARPTFDAAQEFDLRDDLRGYRAGFLGSDDAAIVSYLDGNSLGRPLKASAARIGSFLQNQWAGRLIRGWDEGWLALPGKIGDELGRAALGAGPGQVTIGDSTTVLLYKLCRAAVAARPGRREVVLDTDNFPTDRFVLEGIASECGMTLRWIRPAHDGGVRAQDLGAVLSEQTALVVLSHVAYRSGYLADMHLLTAQAHEAGALILWDLCHSVGVVPTELDMWGVDLAVGCSYKYLNGGPGAPAFGYVRQDHQAVLRQPIQGWLGSADPFGMGERYEAAAGIRAFTSGTPPVVGMLAMQDMIALIDKVGIASIRAKSISLTTFALRLFDDVLAPLGASLASPRDAQRRGSHITVEHPTFQTIMPALWEKGVIPDFRNPSGIRLGLSPLSTSFAELWRGVDAIREELAG</sequence>
<dbReference type="Proteomes" id="UP000655366">
    <property type="component" value="Unassembled WGS sequence"/>
</dbReference>
<keyword evidence="5" id="KW-0032">Aminotransferase</keyword>
<dbReference type="PANTHER" id="PTHR14084:SF0">
    <property type="entry name" value="KYNURENINASE"/>
    <property type="match status" value="1"/>
</dbReference>
<reference evidence="5 6" key="1">
    <citation type="submission" date="2020-11" db="EMBL/GenBank/DDBJ databases">
        <title>Arthrobacter antarcticus sp. nov., isolated from Antarctic Soil.</title>
        <authorList>
            <person name="Li J."/>
        </authorList>
    </citation>
    <scope>NUCLEOTIDE SEQUENCE [LARGE SCALE GENOMIC DNA]</scope>
    <source>
        <strain evidence="5 6">Z1-20</strain>
    </source>
</reference>
<evidence type="ECO:0000313" key="6">
    <source>
        <dbReference type="Proteomes" id="UP000655366"/>
    </source>
</evidence>
<keyword evidence="2 4" id="KW-0378">Hydrolase</keyword>
<evidence type="ECO:0000256" key="2">
    <source>
        <dbReference type="ARBA" id="ARBA00022801"/>
    </source>
</evidence>
<keyword evidence="5" id="KW-0808">Transferase</keyword>
<dbReference type="GO" id="GO:0043420">
    <property type="term" value="P:anthranilate metabolic process"/>
    <property type="evidence" value="ECO:0007669"/>
    <property type="project" value="TreeGrafter"/>
</dbReference>
<comment type="cofactor">
    <cofactor evidence="4">
        <name>pyridoxal 5'-phosphate</name>
        <dbReference type="ChEBI" id="CHEBI:597326"/>
    </cofactor>
</comment>
<dbReference type="AlphaFoldDB" id="A0A931G5I7"/>
<dbReference type="RefSeq" id="WP_196396542.1">
    <property type="nucleotide sequence ID" value="NZ_JADNYM010000010.1"/>
</dbReference>
<comment type="pathway">
    <text evidence="4">Amino-acid degradation; L-kynurenine degradation; L-alanine and anthranilate from L-kynurenine: step 1/1.</text>
</comment>
<comment type="similarity">
    <text evidence="4">Belongs to the kynureninase family.</text>
</comment>
<comment type="function">
    <text evidence="4">Catalyzes the cleavage of L-kynurenine (L-Kyn) and L-3-hydroxykynurenine (L-3OHKyn) into anthranilic acid (AA) and 3-hydroxyanthranilic acid (3-OHAA), respectively.</text>
</comment>
<dbReference type="Pfam" id="PF22580">
    <property type="entry name" value="KYNU_C"/>
    <property type="match status" value="1"/>
</dbReference>
<keyword evidence="3 4" id="KW-0663">Pyridoxal phosphate</keyword>
<dbReference type="SUPFAM" id="SSF53383">
    <property type="entry name" value="PLP-dependent transferases"/>
    <property type="match status" value="1"/>
</dbReference>
<dbReference type="InterPro" id="IPR015422">
    <property type="entry name" value="PyrdxlP-dep_Trfase_small"/>
</dbReference>
<comment type="caution">
    <text evidence="5">The sequence shown here is derived from an EMBL/GenBank/DDBJ whole genome shotgun (WGS) entry which is preliminary data.</text>
</comment>
<dbReference type="GO" id="GO:0008483">
    <property type="term" value="F:transaminase activity"/>
    <property type="evidence" value="ECO:0007669"/>
    <property type="project" value="UniProtKB-KW"/>
</dbReference>
<evidence type="ECO:0000313" key="5">
    <source>
        <dbReference type="EMBL" id="MBG0739600.1"/>
    </source>
</evidence>
<dbReference type="GO" id="GO:0009435">
    <property type="term" value="P:NAD+ biosynthetic process"/>
    <property type="evidence" value="ECO:0007669"/>
    <property type="project" value="InterPro"/>
</dbReference>
<proteinExistence type="inferred from homology"/>
<keyword evidence="6" id="KW-1185">Reference proteome</keyword>
<comment type="pathway">
    <text evidence="4">Cofactor biosynthesis; NAD(+) biosynthesis; quinolinate from L-kynurenine: step 2/3.</text>
</comment>
<dbReference type="PANTHER" id="PTHR14084">
    <property type="entry name" value="KYNURENINASE"/>
    <property type="match status" value="1"/>
</dbReference>
<organism evidence="5 6">
    <name type="scientific">Arthrobacter terrae</name>
    <dbReference type="NCBI Taxonomy" id="2935737"/>
    <lineage>
        <taxon>Bacteria</taxon>
        <taxon>Bacillati</taxon>
        <taxon>Actinomycetota</taxon>
        <taxon>Actinomycetes</taxon>
        <taxon>Micrococcales</taxon>
        <taxon>Micrococcaceae</taxon>
        <taxon>Arthrobacter</taxon>
    </lineage>
</organism>
<keyword evidence="1 4" id="KW-0662">Pyridine nucleotide biosynthesis</keyword>
<dbReference type="GO" id="GO:0019441">
    <property type="term" value="P:L-tryptophan catabolic process to kynurenine"/>
    <property type="evidence" value="ECO:0007669"/>
    <property type="project" value="TreeGrafter"/>
</dbReference>
<dbReference type="GO" id="GO:0030170">
    <property type="term" value="F:pyridoxal phosphate binding"/>
    <property type="evidence" value="ECO:0007669"/>
    <property type="project" value="InterPro"/>
</dbReference>
<gene>
    <name evidence="5" type="ORF">IV500_09405</name>
</gene>
<comment type="catalytic activity">
    <reaction evidence="4">
        <text>L-kynurenine + H2O = anthranilate + L-alanine + H(+)</text>
        <dbReference type="Rhea" id="RHEA:16813"/>
        <dbReference type="ChEBI" id="CHEBI:15377"/>
        <dbReference type="ChEBI" id="CHEBI:15378"/>
        <dbReference type="ChEBI" id="CHEBI:16567"/>
        <dbReference type="ChEBI" id="CHEBI:57959"/>
        <dbReference type="ChEBI" id="CHEBI:57972"/>
        <dbReference type="EC" id="3.7.1.3"/>
    </reaction>
</comment>
<dbReference type="InterPro" id="IPR015421">
    <property type="entry name" value="PyrdxlP-dep_Trfase_major"/>
</dbReference>
<dbReference type="InterPro" id="IPR010111">
    <property type="entry name" value="Kynureninase"/>
</dbReference>
<evidence type="ECO:0000256" key="4">
    <source>
        <dbReference type="PIRNR" id="PIRNR038800"/>
    </source>
</evidence>
<evidence type="ECO:0000256" key="1">
    <source>
        <dbReference type="ARBA" id="ARBA00022642"/>
    </source>
</evidence>
<dbReference type="InterPro" id="IPR015424">
    <property type="entry name" value="PyrdxlP-dep_Trfase"/>
</dbReference>
<dbReference type="PIRSF" id="PIRSF038800">
    <property type="entry name" value="KYNU"/>
    <property type="match status" value="1"/>
</dbReference>
<evidence type="ECO:0000256" key="3">
    <source>
        <dbReference type="ARBA" id="ARBA00022898"/>
    </source>
</evidence>
<comment type="subunit">
    <text evidence="4">Homodimer.</text>
</comment>
<protein>
    <recommendedName>
        <fullName evidence="4">Kynureninase</fullName>
        <ecNumber evidence="4">3.7.1.3</ecNumber>
    </recommendedName>
</protein>
<dbReference type="Gene3D" id="3.90.1150.10">
    <property type="entry name" value="Aspartate Aminotransferase, domain 1"/>
    <property type="match status" value="1"/>
</dbReference>
<comment type="catalytic activity">
    <reaction evidence="4">
        <text>3-hydroxy-L-kynurenine + H2O = 3-hydroxyanthranilate + L-alanine + H(+)</text>
        <dbReference type="Rhea" id="RHEA:25143"/>
        <dbReference type="ChEBI" id="CHEBI:15377"/>
        <dbReference type="ChEBI" id="CHEBI:15378"/>
        <dbReference type="ChEBI" id="CHEBI:36559"/>
        <dbReference type="ChEBI" id="CHEBI:57972"/>
        <dbReference type="ChEBI" id="CHEBI:58125"/>
        <dbReference type="EC" id="3.7.1.3"/>
    </reaction>
</comment>
<accession>A0A931G5I7</accession>
<dbReference type="EMBL" id="JADNYM010000010">
    <property type="protein sequence ID" value="MBG0739600.1"/>
    <property type="molecule type" value="Genomic_DNA"/>
</dbReference>
<dbReference type="Gene3D" id="3.40.640.10">
    <property type="entry name" value="Type I PLP-dependent aspartate aminotransferase-like (Major domain)"/>
    <property type="match status" value="1"/>
</dbReference>
<dbReference type="GO" id="GO:0005737">
    <property type="term" value="C:cytoplasm"/>
    <property type="evidence" value="ECO:0007669"/>
    <property type="project" value="InterPro"/>
</dbReference>